<organism evidence="1 2">
    <name type="scientific">Streptosporangium oxazolinicum</name>
    <dbReference type="NCBI Taxonomy" id="909287"/>
    <lineage>
        <taxon>Bacteria</taxon>
        <taxon>Bacillati</taxon>
        <taxon>Actinomycetota</taxon>
        <taxon>Actinomycetes</taxon>
        <taxon>Streptosporangiales</taxon>
        <taxon>Streptosporangiaceae</taxon>
        <taxon>Streptosporangium</taxon>
    </lineage>
</organism>
<protein>
    <submittedName>
        <fullName evidence="1">Uncharacterized protein</fullName>
    </submittedName>
</protein>
<dbReference type="EMBL" id="BAABAQ010000013">
    <property type="protein sequence ID" value="GAA4203388.1"/>
    <property type="molecule type" value="Genomic_DNA"/>
</dbReference>
<comment type="caution">
    <text evidence="1">The sequence shown here is derived from an EMBL/GenBank/DDBJ whole genome shotgun (WGS) entry which is preliminary data.</text>
</comment>
<dbReference type="SUPFAM" id="SSF51735">
    <property type="entry name" value="NAD(P)-binding Rossmann-fold domains"/>
    <property type="match status" value="1"/>
</dbReference>
<dbReference type="Proteomes" id="UP001501251">
    <property type="component" value="Unassembled WGS sequence"/>
</dbReference>
<accession>A0ABP8BCD5</accession>
<dbReference type="Gene3D" id="3.40.50.720">
    <property type="entry name" value="NAD(P)-binding Rossmann-like Domain"/>
    <property type="match status" value="1"/>
</dbReference>
<evidence type="ECO:0000313" key="2">
    <source>
        <dbReference type="Proteomes" id="UP001501251"/>
    </source>
</evidence>
<proteinExistence type="predicted"/>
<keyword evidence="2" id="KW-1185">Reference proteome</keyword>
<evidence type="ECO:0000313" key="1">
    <source>
        <dbReference type="EMBL" id="GAA4203388.1"/>
    </source>
</evidence>
<dbReference type="InterPro" id="IPR036291">
    <property type="entry name" value="NAD(P)-bd_dom_sf"/>
</dbReference>
<sequence>MARIVPAFLTVREFGRLDAVVLNAGIGGAGQLEPPGAIDRFDRILAVNVRGTALGTGVTIPVDGGLSANNGILLPPAFPGDEPR</sequence>
<dbReference type="RefSeq" id="WP_344921577.1">
    <property type="nucleotide sequence ID" value="NZ_BAABAQ010000013.1"/>
</dbReference>
<name>A0ABP8BCD5_9ACTN</name>
<gene>
    <name evidence="1" type="ORF">GCM10022252_60980</name>
</gene>
<reference evidence="2" key="1">
    <citation type="journal article" date="2019" name="Int. J. Syst. Evol. Microbiol.">
        <title>The Global Catalogue of Microorganisms (GCM) 10K type strain sequencing project: providing services to taxonomists for standard genome sequencing and annotation.</title>
        <authorList>
            <consortium name="The Broad Institute Genomics Platform"/>
            <consortium name="The Broad Institute Genome Sequencing Center for Infectious Disease"/>
            <person name="Wu L."/>
            <person name="Ma J."/>
        </authorList>
    </citation>
    <scope>NUCLEOTIDE SEQUENCE [LARGE SCALE GENOMIC DNA]</scope>
    <source>
        <strain evidence="2">JCM 17388</strain>
    </source>
</reference>